<evidence type="ECO:0000313" key="1">
    <source>
        <dbReference type="EMBL" id="CAH1407554.1"/>
    </source>
</evidence>
<sequence>MQPGTSAVVGQIIIVQSILDSSDGETCALCADAIRFQCTFPNLPFHFAMVGLDSFVATVDGTKASHSHPQHLGFYS</sequence>
<organism evidence="1 2">
    <name type="scientific">Nezara viridula</name>
    <name type="common">Southern green stink bug</name>
    <name type="synonym">Cimex viridulus</name>
    <dbReference type="NCBI Taxonomy" id="85310"/>
    <lineage>
        <taxon>Eukaryota</taxon>
        <taxon>Metazoa</taxon>
        <taxon>Ecdysozoa</taxon>
        <taxon>Arthropoda</taxon>
        <taxon>Hexapoda</taxon>
        <taxon>Insecta</taxon>
        <taxon>Pterygota</taxon>
        <taxon>Neoptera</taxon>
        <taxon>Paraneoptera</taxon>
        <taxon>Hemiptera</taxon>
        <taxon>Heteroptera</taxon>
        <taxon>Panheteroptera</taxon>
        <taxon>Pentatomomorpha</taxon>
        <taxon>Pentatomoidea</taxon>
        <taxon>Pentatomidae</taxon>
        <taxon>Pentatominae</taxon>
        <taxon>Nezara</taxon>
    </lineage>
</organism>
<dbReference type="EMBL" id="OV725083">
    <property type="protein sequence ID" value="CAH1407554.1"/>
    <property type="molecule type" value="Genomic_DNA"/>
</dbReference>
<dbReference type="AlphaFoldDB" id="A0A9P0HSX1"/>
<protein>
    <submittedName>
        <fullName evidence="1">Uncharacterized protein</fullName>
    </submittedName>
</protein>
<dbReference type="Proteomes" id="UP001152798">
    <property type="component" value="Chromosome 7"/>
</dbReference>
<name>A0A9P0HSX1_NEZVI</name>
<proteinExistence type="predicted"/>
<keyword evidence="2" id="KW-1185">Reference proteome</keyword>
<gene>
    <name evidence="1" type="ORF">NEZAVI_LOCUS15244</name>
</gene>
<reference evidence="1" key="1">
    <citation type="submission" date="2022-01" db="EMBL/GenBank/DDBJ databases">
        <authorList>
            <person name="King R."/>
        </authorList>
    </citation>
    <scope>NUCLEOTIDE SEQUENCE</scope>
</reference>
<accession>A0A9P0HSX1</accession>
<evidence type="ECO:0000313" key="2">
    <source>
        <dbReference type="Proteomes" id="UP001152798"/>
    </source>
</evidence>